<keyword evidence="2" id="KW-1185">Reference proteome</keyword>
<dbReference type="Proteomes" id="UP000198897">
    <property type="component" value="Unassembled WGS sequence"/>
</dbReference>
<dbReference type="AlphaFoldDB" id="A0A1I2Q590"/>
<protein>
    <submittedName>
        <fullName evidence="1">Uncharacterized protein</fullName>
    </submittedName>
</protein>
<evidence type="ECO:0000313" key="1">
    <source>
        <dbReference type="EMBL" id="SFG20986.1"/>
    </source>
</evidence>
<dbReference type="RefSeq" id="WP_089752853.1">
    <property type="nucleotide sequence ID" value="NZ_FOOG01000028.1"/>
</dbReference>
<reference evidence="2" key="1">
    <citation type="submission" date="2016-10" db="EMBL/GenBank/DDBJ databases">
        <authorList>
            <person name="Varghese N."/>
            <person name="Submissions S."/>
        </authorList>
    </citation>
    <scope>NUCLEOTIDE SEQUENCE [LARGE SCALE GENOMIC DNA]</scope>
    <source>
        <strain evidence="2">FP5</strain>
    </source>
</reference>
<gene>
    <name evidence="1" type="ORF">SAMN05216353_1285</name>
</gene>
<accession>A0A1I2Q590</accession>
<proteinExistence type="predicted"/>
<dbReference type="OrthoDB" id="2882430at2"/>
<name>A0A1I2Q590_9BACI</name>
<organism evidence="1 2">
    <name type="scientific">Halobacillus alkaliphilus</name>
    <dbReference type="NCBI Taxonomy" id="396056"/>
    <lineage>
        <taxon>Bacteria</taxon>
        <taxon>Bacillati</taxon>
        <taxon>Bacillota</taxon>
        <taxon>Bacilli</taxon>
        <taxon>Bacillales</taxon>
        <taxon>Bacillaceae</taxon>
        <taxon>Halobacillus</taxon>
    </lineage>
</organism>
<dbReference type="EMBL" id="FOOG01000028">
    <property type="protein sequence ID" value="SFG20986.1"/>
    <property type="molecule type" value="Genomic_DNA"/>
</dbReference>
<evidence type="ECO:0000313" key="2">
    <source>
        <dbReference type="Proteomes" id="UP000198897"/>
    </source>
</evidence>
<sequence length="98" mass="11434">MTIKTKRDIEELLSSFCDFAQYDEKGAKHYLVFADKERSGDWTLMVYRDGLITAHGRGIDYCDEGERVLKREEAGKFVWKNRKAINAVIREKRKVTTS</sequence>